<evidence type="ECO:0000313" key="1">
    <source>
        <dbReference type="EMBL" id="RAH80915.1"/>
    </source>
</evidence>
<accession>A0A8T8WYM8</accession>
<dbReference type="AlphaFoldDB" id="A0A8T8WYM8"/>
<organism evidence="1 2">
    <name type="scientific">Aspergillus japonicus CBS 114.51</name>
    <dbReference type="NCBI Taxonomy" id="1448312"/>
    <lineage>
        <taxon>Eukaryota</taxon>
        <taxon>Fungi</taxon>
        <taxon>Dikarya</taxon>
        <taxon>Ascomycota</taxon>
        <taxon>Pezizomycotina</taxon>
        <taxon>Eurotiomycetes</taxon>
        <taxon>Eurotiomycetidae</taxon>
        <taxon>Eurotiales</taxon>
        <taxon>Aspergillaceae</taxon>
        <taxon>Aspergillus</taxon>
        <taxon>Aspergillus subgen. Circumdati</taxon>
    </lineage>
</organism>
<gene>
    <name evidence="1" type="ORF">BO86DRAFT_400361</name>
</gene>
<sequence>MPFVSEYSITLFLMVTQNHCQTNSTSELSFSLNRFPASHLYMMSTSSTSEILFRTSEHALSYSSSYGAESLFDTNSETDSSGFFTSLYCAGGPYLCSLPATSAPLTRTAGAGSPAARSALLKDTERLEEDVRKILRSERIRYQAVALVGRQSKINPEPYVVPTVVVDV</sequence>
<name>A0A8T8WYM8_ASPJA</name>
<protein>
    <submittedName>
        <fullName evidence="1">Uncharacterized protein</fullName>
    </submittedName>
</protein>
<dbReference type="RefSeq" id="XP_025526809.1">
    <property type="nucleotide sequence ID" value="XM_025673704.1"/>
</dbReference>
<keyword evidence="2" id="KW-1185">Reference proteome</keyword>
<reference evidence="1 2" key="1">
    <citation type="submission" date="2018-02" db="EMBL/GenBank/DDBJ databases">
        <title>The genomes of Aspergillus section Nigri reveals drivers in fungal speciation.</title>
        <authorList>
            <consortium name="DOE Joint Genome Institute"/>
            <person name="Vesth T.C."/>
            <person name="Nybo J."/>
            <person name="Theobald S."/>
            <person name="Brandl J."/>
            <person name="Frisvad J.C."/>
            <person name="Nielsen K.F."/>
            <person name="Lyhne E.K."/>
            <person name="Kogle M.E."/>
            <person name="Kuo A."/>
            <person name="Riley R."/>
            <person name="Clum A."/>
            <person name="Nolan M."/>
            <person name="Lipzen A."/>
            <person name="Salamov A."/>
            <person name="Henrissat B."/>
            <person name="Wiebenga A."/>
            <person name="De vries R.P."/>
            <person name="Grigoriev I.V."/>
            <person name="Mortensen U.H."/>
            <person name="Andersen M.R."/>
            <person name="Baker S.E."/>
        </authorList>
    </citation>
    <scope>NUCLEOTIDE SEQUENCE [LARGE SCALE GENOMIC DNA]</scope>
    <source>
        <strain evidence="1 2">CBS 114.51</strain>
    </source>
</reference>
<dbReference type="EMBL" id="KZ824799">
    <property type="protein sequence ID" value="RAH80915.1"/>
    <property type="molecule type" value="Genomic_DNA"/>
</dbReference>
<dbReference type="Proteomes" id="UP000249497">
    <property type="component" value="Unassembled WGS sequence"/>
</dbReference>
<evidence type="ECO:0000313" key="2">
    <source>
        <dbReference type="Proteomes" id="UP000249497"/>
    </source>
</evidence>
<proteinExistence type="predicted"/>
<dbReference type="OrthoDB" id="5424209at2759"/>
<dbReference type="GeneID" id="37177396"/>